<dbReference type="Pfam" id="PF10256">
    <property type="entry name" value="Erf4"/>
    <property type="match status" value="1"/>
</dbReference>
<proteinExistence type="inferred from homology"/>
<dbReference type="OrthoDB" id="2190159at2759"/>
<dbReference type="GO" id="GO:0031211">
    <property type="term" value="C:endoplasmic reticulum palmitoyltransferase complex"/>
    <property type="evidence" value="ECO:0007669"/>
    <property type="project" value="TreeGrafter"/>
</dbReference>
<dbReference type="GO" id="GO:0005789">
    <property type="term" value="C:endoplasmic reticulum membrane"/>
    <property type="evidence" value="ECO:0007669"/>
    <property type="project" value="UniProtKB-SubCell"/>
</dbReference>
<evidence type="ECO:0000256" key="3">
    <source>
        <dbReference type="ARBA" id="ARBA00011396"/>
    </source>
</evidence>
<dbReference type="GO" id="GO:0006612">
    <property type="term" value="P:protein targeting to membrane"/>
    <property type="evidence" value="ECO:0007669"/>
    <property type="project" value="TreeGrafter"/>
</dbReference>
<evidence type="ECO:0000256" key="7">
    <source>
        <dbReference type="SAM" id="MobiDB-lite"/>
    </source>
</evidence>
<keyword evidence="5" id="KW-0256">Endoplasmic reticulum</keyword>
<evidence type="ECO:0000256" key="6">
    <source>
        <dbReference type="ARBA" id="ARBA00023136"/>
    </source>
</evidence>
<protein>
    <recommendedName>
        <fullName evidence="4">Ras modification protein ERF4</fullName>
    </recommendedName>
</protein>
<evidence type="ECO:0000256" key="2">
    <source>
        <dbReference type="ARBA" id="ARBA00007732"/>
    </source>
</evidence>
<dbReference type="EMBL" id="SDIL01000055">
    <property type="protein sequence ID" value="RXK38034.1"/>
    <property type="molecule type" value="Genomic_DNA"/>
</dbReference>
<gene>
    <name evidence="9" type="ORF">M231_04703</name>
</gene>
<name>A0A4Q1BJX4_TREME</name>
<dbReference type="PANTHER" id="PTHR13254:SF0">
    <property type="entry name" value="GOLGIN SUBFAMILY A MEMBER 7_ERF4 DOMAIN-CONTAINING PROTEIN"/>
    <property type="match status" value="1"/>
</dbReference>
<evidence type="ECO:0000256" key="1">
    <source>
        <dbReference type="ARBA" id="ARBA00004406"/>
    </source>
</evidence>
<dbReference type="InParanoid" id="A0A4Q1BJX4"/>
<sequence length="237" mass="27404">MSPPPTPHNPFPPTPLSPPRRTSLPKLTETLIKPRLETRPSQNTIIPRNTLSDRRGVGNEWDHAWDERQKKVWAEKVRVDLEGWRGGHGHPRSTYSRTAVPSETYFGQPTTGIISRHLPKEILRIERDWSEGEVCQFEPIFPMELEGRISPSTFQEFIRTINAHLTNAYSVRGAVVDNLIAVSTWWTSLLWRTSHFEKHLKLTERSIERYNKETFEPVGLRILSPRHVALQFVSSFP</sequence>
<dbReference type="InterPro" id="IPR051371">
    <property type="entry name" value="Ras_palmitoyltransferase"/>
</dbReference>
<keyword evidence="10" id="KW-1185">Reference proteome</keyword>
<comment type="subunit">
    <text evidence="3">Interacts with ERF2.</text>
</comment>
<dbReference type="VEuPathDB" id="FungiDB:TREMEDRAFT_22967"/>
<dbReference type="STRING" id="5217.A0A4Q1BJX4"/>
<dbReference type="InterPro" id="IPR019383">
    <property type="entry name" value="Golgin_A_7/ERF4"/>
</dbReference>
<evidence type="ECO:0000259" key="8">
    <source>
        <dbReference type="Pfam" id="PF10256"/>
    </source>
</evidence>
<evidence type="ECO:0000256" key="4">
    <source>
        <dbReference type="ARBA" id="ARBA00018463"/>
    </source>
</evidence>
<dbReference type="PANTHER" id="PTHR13254">
    <property type="entry name" value="GOLGI AUTOANTIGEN, GOLGIN SUBFAMILY A, 7"/>
    <property type="match status" value="1"/>
</dbReference>
<evidence type="ECO:0000313" key="10">
    <source>
        <dbReference type="Proteomes" id="UP000289152"/>
    </source>
</evidence>
<organism evidence="9 10">
    <name type="scientific">Tremella mesenterica</name>
    <name type="common">Jelly fungus</name>
    <dbReference type="NCBI Taxonomy" id="5217"/>
    <lineage>
        <taxon>Eukaryota</taxon>
        <taxon>Fungi</taxon>
        <taxon>Dikarya</taxon>
        <taxon>Basidiomycota</taxon>
        <taxon>Agaricomycotina</taxon>
        <taxon>Tremellomycetes</taxon>
        <taxon>Tremellales</taxon>
        <taxon>Tremellaceae</taxon>
        <taxon>Tremella</taxon>
    </lineage>
</organism>
<accession>A0A4Q1BJX4</accession>
<dbReference type="Proteomes" id="UP000289152">
    <property type="component" value="Unassembled WGS sequence"/>
</dbReference>
<evidence type="ECO:0000313" key="9">
    <source>
        <dbReference type="EMBL" id="RXK38034.1"/>
    </source>
</evidence>
<feature type="compositionally biased region" description="Pro residues" evidence="7">
    <location>
        <begin position="1"/>
        <end position="18"/>
    </location>
</feature>
<keyword evidence="6" id="KW-0472">Membrane</keyword>
<feature type="region of interest" description="Disordered" evidence="7">
    <location>
        <begin position="1"/>
        <end position="23"/>
    </location>
</feature>
<comment type="caution">
    <text evidence="9">The sequence shown here is derived from an EMBL/GenBank/DDBJ whole genome shotgun (WGS) entry which is preliminary data.</text>
</comment>
<reference evidence="9 10" key="1">
    <citation type="submission" date="2016-06" db="EMBL/GenBank/DDBJ databases">
        <title>Evolution of pathogenesis and genome organization in the Tremellales.</title>
        <authorList>
            <person name="Cuomo C."/>
            <person name="Litvintseva A."/>
            <person name="Heitman J."/>
            <person name="Chen Y."/>
            <person name="Sun S."/>
            <person name="Springer D."/>
            <person name="Dromer F."/>
            <person name="Young S."/>
            <person name="Zeng Q."/>
            <person name="Chapman S."/>
            <person name="Gujja S."/>
            <person name="Saif S."/>
            <person name="Birren B."/>
        </authorList>
    </citation>
    <scope>NUCLEOTIDE SEQUENCE [LARGE SCALE GENOMIC DNA]</scope>
    <source>
        <strain evidence="9 10">ATCC 28783</strain>
    </source>
</reference>
<evidence type="ECO:0000256" key="5">
    <source>
        <dbReference type="ARBA" id="ARBA00022824"/>
    </source>
</evidence>
<comment type="similarity">
    <text evidence="2">Belongs to the ERF4 family.</text>
</comment>
<comment type="subcellular location">
    <subcellularLocation>
        <location evidence="1">Endoplasmic reticulum membrane</location>
        <topology evidence="1">Peripheral membrane protein</topology>
    </subcellularLocation>
</comment>
<feature type="domain" description="Golgin subfamily A member 7/ERF4" evidence="8">
    <location>
        <begin position="122"/>
        <end position="233"/>
    </location>
</feature>
<dbReference type="AlphaFoldDB" id="A0A4Q1BJX4"/>